<keyword evidence="3" id="KW-0949">S-adenosyl-L-methionine</keyword>
<evidence type="ECO:0000256" key="5">
    <source>
        <dbReference type="ARBA" id="ARBA00022898"/>
    </source>
</evidence>
<accession>A0A0S4QSN2</accession>
<keyword evidence="5" id="KW-0663">Pyridoxal phosphate</keyword>
<name>A0A0S4QSN2_9ACTN</name>
<comment type="cofactor">
    <cofactor evidence="1">
        <name>pyridoxal 5'-phosphate</name>
        <dbReference type="ChEBI" id="CHEBI:597326"/>
    </cofactor>
</comment>
<dbReference type="InterPro" id="IPR003739">
    <property type="entry name" value="Lys_aminomutase/Glu_NH3_mut"/>
</dbReference>
<dbReference type="AlphaFoldDB" id="A0A0S4QSN2"/>
<dbReference type="InterPro" id="IPR013785">
    <property type="entry name" value="Aldolase_TIM"/>
</dbReference>
<dbReference type="InterPro" id="IPR007197">
    <property type="entry name" value="rSAM"/>
</dbReference>
<sequence>MAELKFGETMHEPVLGVNAPERAKTTICQPYEYSRRELVEPDWRRFPGWQNVTRTEWRDPAWQRARSVRNLRQLREVCGGGLSEEFFADLAADQERYATMPLRLTPQLMNTISPRVEPSTAGWYMDPVRRYMLPAASDRQSEWPSHPLATRDSLGERAMWMVEGLVHRYPTKVLVELTSTCPQYCGHCTRMDLVGTSVPGFTKNRFSMRTADRADAMVEYLRGRPVVRDVVVSGGDVANVPWPRLQMFVEQLLEIGSIRDIRLATKGLIGLPQHWLAYEVRKGMAELANVASARNVNFSVHTHVNAVQQLTPLVAEASRGLLEAGVGELRNQSVLLEGVNATVNDILDLCFALRDETSILPYYFYLCDMVPGVEHWRIPLGRAQTLQDSIMGYLPGFATPRIVCDVPFVGKRWVHQAVAYDREKGISSWRKNYRTPLDRDDSESLTDLHSYYDPINTLPEAGRQWWREMGRSPA</sequence>
<proteinExistence type="predicted"/>
<keyword evidence="6" id="KW-0408">Iron</keyword>
<dbReference type="InterPro" id="IPR058240">
    <property type="entry name" value="rSAM_sf"/>
</dbReference>
<evidence type="ECO:0000313" key="9">
    <source>
        <dbReference type="EMBL" id="CUU58034.1"/>
    </source>
</evidence>
<dbReference type="GO" id="GO:0003824">
    <property type="term" value="F:catalytic activity"/>
    <property type="evidence" value="ECO:0007669"/>
    <property type="project" value="InterPro"/>
</dbReference>
<dbReference type="GO" id="GO:0051539">
    <property type="term" value="F:4 iron, 4 sulfur cluster binding"/>
    <property type="evidence" value="ECO:0007669"/>
    <property type="project" value="UniProtKB-KW"/>
</dbReference>
<keyword evidence="2" id="KW-0004">4Fe-4S</keyword>
<gene>
    <name evidence="9" type="ORF">Ga0074812_11664</name>
</gene>
<evidence type="ECO:0000259" key="8">
    <source>
        <dbReference type="PROSITE" id="PS51918"/>
    </source>
</evidence>
<evidence type="ECO:0000256" key="4">
    <source>
        <dbReference type="ARBA" id="ARBA00022723"/>
    </source>
</evidence>
<evidence type="ECO:0000256" key="3">
    <source>
        <dbReference type="ARBA" id="ARBA00022691"/>
    </source>
</evidence>
<evidence type="ECO:0000256" key="1">
    <source>
        <dbReference type="ARBA" id="ARBA00001933"/>
    </source>
</evidence>
<evidence type="ECO:0000256" key="6">
    <source>
        <dbReference type="ARBA" id="ARBA00023004"/>
    </source>
</evidence>
<dbReference type="PANTHER" id="PTHR30538">
    <property type="entry name" value="LYSINE 2,3-AMINOMUTASE-RELATED"/>
    <property type="match status" value="1"/>
</dbReference>
<keyword evidence="4" id="KW-0479">Metal-binding</keyword>
<dbReference type="PANTHER" id="PTHR30538:SF0">
    <property type="entry name" value="L-LYSINE 2,3-AMINOMUTASE AQ_1632-RELATED"/>
    <property type="match status" value="1"/>
</dbReference>
<keyword evidence="10" id="KW-1185">Reference proteome</keyword>
<organism evidence="9 10">
    <name type="scientific">Parafrankia irregularis</name>
    <dbReference type="NCBI Taxonomy" id="795642"/>
    <lineage>
        <taxon>Bacteria</taxon>
        <taxon>Bacillati</taxon>
        <taxon>Actinomycetota</taxon>
        <taxon>Actinomycetes</taxon>
        <taxon>Frankiales</taxon>
        <taxon>Frankiaceae</taxon>
        <taxon>Parafrankia</taxon>
    </lineage>
</organism>
<dbReference type="EMBL" id="FAOZ01000016">
    <property type="protein sequence ID" value="CUU58034.1"/>
    <property type="molecule type" value="Genomic_DNA"/>
</dbReference>
<evidence type="ECO:0000313" key="10">
    <source>
        <dbReference type="Proteomes" id="UP000198802"/>
    </source>
</evidence>
<dbReference type="SFLD" id="SFLDS00029">
    <property type="entry name" value="Radical_SAM"/>
    <property type="match status" value="1"/>
</dbReference>
<dbReference type="GO" id="GO:0046872">
    <property type="term" value="F:metal ion binding"/>
    <property type="evidence" value="ECO:0007669"/>
    <property type="project" value="UniProtKB-KW"/>
</dbReference>
<protein>
    <submittedName>
        <fullName evidence="9">Lysine 2,3-aminomutase</fullName>
    </submittedName>
</protein>
<evidence type="ECO:0000256" key="2">
    <source>
        <dbReference type="ARBA" id="ARBA00022485"/>
    </source>
</evidence>
<evidence type="ECO:0000256" key="7">
    <source>
        <dbReference type="ARBA" id="ARBA00023014"/>
    </source>
</evidence>
<feature type="domain" description="Radical SAM core" evidence="8">
    <location>
        <begin position="167"/>
        <end position="398"/>
    </location>
</feature>
<dbReference type="Gene3D" id="3.20.20.70">
    <property type="entry name" value="Aldolase class I"/>
    <property type="match status" value="1"/>
</dbReference>
<keyword evidence="7" id="KW-0411">Iron-sulfur</keyword>
<reference evidence="10" key="1">
    <citation type="submission" date="2015-11" db="EMBL/GenBank/DDBJ databases">
        <authorList>
            <person name="Varghese N."/>
        </authorList>
    </citation>
    <scope>NUCLEOTIDE SEQUENCE [LARGE SCALE GENOMIC DNA]</scope>
    <source>
        <strain evidence="10">DSM 45899</strain>
    </source>
</reference>
<dbReference type="PROSITE" id="PS51918">
    <property type="entry name" value="RADICAL_SAM"/>
    <property type="match status" value="1"/>
</dbReference>
<dbReference type="Proteomes" id="UP000198802">
    <property type="component" value="Unassembled WGS sequence"/>
</dbReference>
<dbReference type="SUPFAM" id="SSF102114">
    <property type="entry name" value="Radical SAM enzymes"/>
    <property type="match status" value="1"/>
</dbReference>